<feature type="domain" description="Tail sheath protein Gp18-like" evidence="5">
    <location>
        <begin position="35"/>
        <end position="91"/>
    </location>
</feature>
<organism evidence="6 7">
    <name type="scientific">Enterocloster lavalensis</name>
    <dbReference type="NCBI Taxonomy" id="460384"/>
    <lineage>
        <taxon>Bacteria</taxon>
        <taxon>Bacillati</taxon>
        <taxon>Bacillota</taxon>
        <taxon>Clostridia</taxon>
        <taxon>Lachnospirales</taxon>
        <taxon>Lachnospiraceae</taxon>
        <taxon>Enterocloster</taxon>
    </lineage>
</organism>
<keyword evidence="7" id="KW-1185">Reference proteome</keyword>
<dbReference type="Gene3D" id="3.40.50.11790">
    <property type="match status" value="1"/>
</dbReference>
<evidence type="ECO:0000256" key="1">
    <source>
        <dbReference type="ARBA" id="ARBA00008005"/>
    </source>
</evidence>
<sequence length="442" mass="48130">MALGGGSFTERNKVLPGAYINFVSAARAAAILSERGYVAMPLEMDWGPDGEVFTLNSSDLPERCLELFGYAYHHDKLKGIRDLFKNARTLYGCRVNGGGIRAACDYATARHAGVRGNDLRLVISQTGEHYTVKTLLDGAEMDIQEVSEAADLVDNAYVTFKGETALQVTAGVPLTGGTNGKPAEADYQKFLDQIQSYSFHALGLVSDDEVVKKQFADFTKSMRDEMGIKFQTVLFRYAADYEGIVSLENCLTGSAAAEDSGAPLSADACSLVYWVTGAIAGCAVNASNTNKTYDGEFKVDTAYTQKALEEAIKGGKFILHRVGDETRVLEDINTLVTYTEEKGKDFSSNQTMRVLDQIGNDVAALFGNKYLGKIPNDEAGRVSLWNDVVTYYRELEKIRAIENFKADDIVIVKGEGKKSIVASCPVTPISAMAQLYMTVVVQ</sequence>
<evidence type="ECO:0000313" key="7">
    <source>
        <dbReference type="Proteomes" id="UP000198508"/>
    </source>
</evidence>
<name>A0A1I0K5Z8_9FIRM</name>
<accession>A0A1I0K5Z8</accession>
<feature type="domain" description="Tail sheath protein C-terminal" evidence="4">
    <location>
        <begin position="341"/>
        <end position="441"/>
    </location>
</feature>
<evidence type="ECO:0000259" key="3">
    <source>
        <dbReference type="Pfam" id="PF17481"/>
    </source>
</evidence>
<dbReference type="Proteomes" id="UP000198508">
    <property type="component" value="Unassembled WGS sequence"/>
</dbReference>
<dbReference type="Pfam" id="PF04984">
    <property type="entry name" value="Phage_sheath_1"/>
    <property type="match status" value="1"/>
</dbReference>
<reference evidence="7" key="1">
    <citation type="submission" date="2016-10" db="EMBL/GenBank/DDBJ databases">
        <authorList>
            <person name="Varghese N."/>
            <person name="Submissions S."/>
        </authorList>
    </citation>
    <scope>NUCLEOTIDE SEQUENCE [LARGE SCALE GENOMIC DNA]</scope>
    <source>
        <strain evidence="7">NLAE-zl-G277</strain>
    </source>
</reference>
<dbReference type="Gene3D" id="2.60.40.4290">
    <property type="match status" value="1"/>
</dbReference>
<dbReference type="Pfam" id="PF17482">
    <property type="entry name" value="Phage_sheath_1C"/>
    <property type="match status" value="1"/>
</dbReference>
<dbReference type="AlphaFoldDB" id="A0A1I0K5Z8"/>
<dbReference type="Gene3D" id="3.30.1370.220">
    <property type="match status" value="1"/>
</dbReference>
<gene>
    <name evidence="6" type="ORF">SAMN05216313_15014</name>
</gene>
<dbReference type="STRING" id="460384.SAMN05216313_15014"/>
<evidence type="ECO:0000259" key="2">
    <source>
        <dbReference type="Pfam" id="PF04984"/>
    </source>
</evidence>
<dbReference type="InterPro" id="IPR054564">
    <property type="entry name" value="Gp18_domIII_N"/>
</dbReference>
<dbReference type="InterPro" id="IPR035089">
    <property type="entry name" value="Phage_sheath_subtilisin"/>
</dbReference>
<proteinExistence type="inferred from homology"/>
<dbReference type="EMBL" id="FOIM01000050">
    <property type="protein sequence ID" value="SEU19347.1"/>
    <property type="molecule type" value="Genomic_DNA"/>
</dbReference>
<dbReference type="Pfam" id="PF22671">
    <property type="entry name" value="Gp18_domIII_N"/>
    <property type="match status" value="1"/>
</dbReference>
<protein>
    <submittedName>
        <fullName evidence="6">Phage tail sheath protein</fullName>
    </submittedName>
</protein>
<evidence type="ECO:0000259" key="5">
    <source>
        <dbReference type="Pfam" id="PF22671"/>
    </source>
</evidence>
<dbReference type="InterPro" id="IPR035326">
    <property type="entry name" value="Beta_sandwich_Seath"/>
</dbReference>
<evidence type="ECO:0000313" key="6">
    <source>
        <dbReference type="EMBL" id="SEU19347.1"/>
    </source>
</evidence>
<feature type="domain" description="Phage tail sheath protein-like beta-sandwich" evidence="3">
    <location>
        <begin position="107"/>
        <end position="179"/>
    </location>
</feature>
<dbReference type="Pfam" id="PF17481">
    <property type="entry name" value="Phage_sheath_domII"/>
    <property type="match status" value="1"/>
</dbReference>
<dbReference type="InterPro" id="IPR020287">
    <property type="entry name" value="Tail_sheath_C"/>
</dbReference>
<comment type="similarity">
    <text evidence="1">Belongs to the myoviridae tail sheath protein family.</text>
</comment>
<feature type="domain" description="Tail sheath protein subtilisin-like" evidence="2">
    <location>
        <begin position="181"/>
        <end position="334"/>
    </location>
</feature>
<dbReference type="RefSeq" id="WP_092371391.1">
    <property type="nucleotide sequence ID" value="NZ_FOIM01000050.1"/>
</dbReference>
<evidence type="ECO:0000259" key="4">
    <source>
        <dbReference type="Pfam" id="PF17482"/>
    </source>
</evidence>
<dbReference type="Gene3D" id="3.30.360.90">
    <property type="match status" value="1"/>
</dbReference>
<dbReference type="Gene3D" id="3.30.1490.360">
    <property type="match status" value="1"/>
</dbReference>